<comment type="cofactor">
    <cofactor evidence="1">
        <name>Mg(2+)</name>
        <dbReference type="ChEBI" id="CHEBI:18420"/>
    </cofactor>
</comment>
<dbReference type="SUPFAM" id="SSF63882">
    <property type="entry name" value="MoeA N-terminal region -like"/>
    <property type="match status" value="1"/>
</dbReference>
<dbReference type="Gene3D" id="2.170.190.11">
    <property type="entry name" value="Molybdopterin biosynthesis moea protein, domain 3"/>
    <property type="match status" value="1"/>
</dbReference>
<name>A0A7Z0I1B6_9RHOB</name>
<comment type="similarity">
    <text evidence="1">Belongs to the MoeA family.</text>
</comment>
<dbReference type="PANTHER" id="PTHR10192:SF5">
    <property type="entry name" value="GEPHYRIN"/>
    <property type="match status" value="1"/>
</dbReference>
<evidence type="ECO:0000256" key="1">
    <source>
        <dbReference type="RuleBase" id="RU365090"/>
    </source>
</evidence>
<dbReference type="Gene3D" id="3.90.105.10">
    <property type="entry name" value="Molybdopterin biosynthesis moea protein, domain 2"/>
    <property type="match status" value="1"/>
</dbReference>
<keyword evidence="1" id="KW-0808">Transferase</keyword>
<protein>
    <recommendedName>
        <fullName evidence="1">Molybdopterin molybdenumtransferase</fullName>
        <ecNumber evidence="1">2.10.1.1</ecNumber>
    </recommendedName>
</protein>
<dbReference type="GO" id="GO:0005829">
    <property type="term" value="C:cytosol"/>
    <property type="evidence" value="ECO:0007669"/>
    <property type="project" value="TreeGrafter"/>
</dbReference>
<dbReference type="GO" id="GO:0046872">
    <property type="term" value="F:metal ion binding"/>
    <property type="evidence" value="ECO:0007669"/>
    <property type="project" value="UniProtKB-UniRule"/>
</dbReference>
<comment type="catalytic activity">
    <reaction evidence="1">
        <text>adenylyl-molybdopterin + molybdate = Mo-molybdopterin + AMP + H(+)</text>
        <dbReference type="Rhea" id="RHEA:35047"/>
        <dbReference type="ChEBI" id="CHEBI:15378"/>
        <dbReference type="ChEBI" id="CHEBI:36264"/>
        <dbReference type="ChEBI" id="CHEBI:62727"/>
        <dbReference type="ChEBI" id="CHEBI:71302"/>
        <dbReference type="ChEBI" id="CHEBI:456215"/>
    </reaction>
</comment>
<dbReference type="InterPro" id="IPR038987">
    <property type="entry name" value="MoeA-like"/>
</dbReference>
<sequence>MSHLTPLETCLAQALDGIAPVAPEMVAPWEGCGHVLARDLVLPHDLPPAPEALCAGFAVAALDLVGASGGSPVALDAPQRVAPGAAMPPGTDAVLPEEGTDTPPGLIEAIRPVTPGEGIRRAGHDGRAGAILVAAGRRLAPRHGLIAARAGIDALPLRRPRVAVALEDAEQAGFARGWLATLGAVECEGAADLTLRPVQDHAPRLALAPAQTAWLSPADGTRGLVLEVPARFDAMVAALLGLALPALAHLGGAVPGAETRPLARKLTATVGLSELVLLAESDDGWLAQPAGLVTLSGLAAARGFAILPPESEGLPAGAALSATPLDLPFG</sequence>
<dbReference type="GO" id="GO:0006777">
    <property type="term" value="P:Mo-molybdopterin cofactor biosynthetic process"/>
    <property type="evidence" value="ECO:0007669"/>
    <property type="project" value="UniProtKB-UniRule"/>
</dbReference>
<dbReference type="EMBL" id="JACBXS010000033">
    <property type="protein sequence ID" value="NYS26127.1"/>
    <property type="molecule type" value="Genomic_DNA"/>
</dbReference>
<evidence type="ECO:0000313" key="3">
    <source>
        <dbReference type="EMBL" id="NYS26127.1"/>
    </source>
</evidence>
<comment type="caution">
    <text evidence="3">The sequence shown here is derived from an EMBL/GenBank/DDBJ whole genome shotgun (WGS) entry which is preliminary data.</text>
</comment>
<dbReference type="Proteomes" id="UP000529417">
    <property type="component" value="Unassembled WGS sequence"/>
</dbReference>
<dbReference type="UniPathway" id="UPA00344"/>
<proteinExistence type="inferred from homology"/>
<dbReference type="InterPro" id="IPR036135">
    <property type="entry name" value="MoeA_linker/N_sf"/>
</dbReference>
<dbReference type="PANTHER" id="PTHR10192">
    <property type="entry name" value="MOLYBDOPTERIN BIOSYNTHESIS PROTEIN"/>
    <property type="match status" value="1"/>
</dbReference>
<evidence type="ECO:0000313" key="4">
    <source>
        <dbReference type="Proteomes" id="UP000529417"/>
    </source>
</evidence>
<gene>
    <name evidence="3" type="ORF">HUK65_14125</name>
</gene>
<dbReference type="InterPro" id="IPR005110">
    <property type="entry name" value="MoeA_linker/N"/>
</dbReference>
<accession>A0A7Z0I1B6</accession>
<keyword evidence="4" id="KW-1185">Reference proteome</keyword>
<dbReference type="GO" id="GO:0061599">
    <property type="term" value="F:molybdopterin molybdotransferase activity"/>
    <property type="evidence" value="ECO:0007669"/>
    <property type="project" value="UniProtKB-UniRule"/>
</dbReference>
<keyword evidence="1" id="KW-0500">Molybdenum</keyword>
<dbReference type="RefSeq" id="WP_179906923.1">
    <property type="nucleotide sequence ID" value="NZ_JACBXS010000033.1"/>
</dbReference>
<comment type="function">
    <text evidence="1">Catalyzes the insertion of molybdate into adenylated molybdopterin with the concomitant release of AMP.</text>
</comment>
<dbReference type="Pfam" id="PF03453">
    <property type="entry name" value="MoeA_N"/>
    <property type="match status" value="1"/>
</dbReference>
<dbReference type="EC" id="2.10.1.1" evidence="1"/>
<evidence type="ECO:0000259" key="2">
    <source>
        <dbReference type="Pfam" id="PF03453"/>
    </source>
</evidence>
<dbReference type="AlphaFoldDB" id="A0A7Z0I1B6"/>
<reference evidence="3 4" key="1">
    <citation type="journal article" date="2000" name="Arch. Microbiol.">
        <title>Rhodobaca bogoriensis gen. nov. and sp. nov., an alkaliphilic purple nonsulfur bacterium from African Rift Valley soda lakes.</title>
        <authorList>
            <person name="Milford A.D."/>
            <person name="Achenbach L.A."/>
            <person name="Jung D.O."/>
            <person name="Madigan M.T."/>
        </authorList>
    </citation>
    <scope>NUCLEOTIDE SEQUENCE [LARGE SCALE GENOMIC DNA]</scope>
    <source>
        <strain evidence="3 4">2376</strain>
    </source>
</reference>
<keyword evidence="1" id="KW-0479">Metal-binding</keyword>
<keyword evidence="1" id="KW-0501">Molybdenum cofactor biosynthesis</keyword>
<organism evidence="3 4">
    <name type="scientific">Rhabdonatronobacter sediminivivens</name>
    <dbReference type="NCBI Taxonomy" id="2743469"/>
    <lineage>
        <taxon>Bacteria</taxon>
        <taxon>Pseudomonadati</taxon>
        <taxon>Pseudomonadota</taxon>
        <taxon>Alphaproteobacteria</taxon>
        <taxon>Rhodobacterales</taxon>
        <taxon>Paracoccaceae</taxon>
        <taxon>Rhabdonatronobacter</taxon>
    </lineage>
</organism>
<comment type="pathway">
    <text evidence="1">Cofactor biosynthesis; molybdopterin biosynthesis.</text>
</comment>
<keyword evidence="1" id="KW-0460">Magnesium</keyword>
<feature type="domain" description="MoeA N-terminal and linker" evidence="2">
    <location>
        <begin position="10"/>
        <end position="151"/>
    </location>
</feature>